<feature type="compositionally biased region" description="Low complexity" evidence="9">
    <location>
        <begin position="315"/>
        <end position="332"/>
    </location>
</feature>
<keyword evidence="11" id="KW-1185">Reference proteome</keyword>
<feature type="compositionally biased region" description="Acidic residues" evidence="9">
    <location>
        <begin position="346"/>
        <end position="356"/>
    </location>
</feature>
<comment type="subunit">
    <text evidence="8">Component of the Mediator complex.</text>
</comment>
<feature type="region of interest" description="Disordered" evidence="9">
    <location>
        <begin position="126"/>
        <end position="217"/>
    </location>
</feature>
<keyword evidence="5 8" id="KW-0804">Transcription</keyword>
<evidence type="ECO:0000256" key="5">
    <source>
        <dbReference type="ARBA" id="ARBA00023163"/>
    </source>
</evidence>
<evidence type="ECO:0000256" key="8">
    <source>
        <dbReference type="RuleBase" id="RU364141"/>
    </source>
</evidence>
<evidence type="ECO:0000313" key="10">
    <source>
        <dbReference type="EMBL" id="KAL0471764.1"/>
    </source>
</evidence>
<sequence>MDKYLDSRFERLEKALATFIDSIAKYNPSEKLAEDLVAADRELAAGLKELERHQNNHARILQLRQETASLDQQTKDIIGGLWNMRKEVKSTPATQYLATGPKYQFTTHELLNYAKRISRTTLPPAHLLYNSEPSESQQAGGQGGGQPMELDSAAQTPMPGSGGGGTATAAGTPAASAAPTPAASGPSGPGPVTTTTAPFSQPPPPPSANQTALPEDFKPHINLLTGYQFHPWPTEDKVRMGGMAAYQSLVSRAVDPKGYDPEEEERRKKEEEEARKEAEERAIREREEEERRMREERERMARERERARREEAERSGSISGPAAGAPAAAASSAGGGGRSQFTFLDGMDDDDDDDED</sequence>
<evidence type="ECO:0000256" key="1">
    <source>
        <dbReference type="ARBA" id="ARBA00004123"/>
    </source>
</evidence>
<accession>A0ABR3DGF2</accession>
<reference evidence="10 11" key="1">
    <citation type="submission" date="2023-09" db="EMBL/GenBank/DDBJ databases">
        <title>Multi-omics analysis of a traditional fermented food reveals byproduct-associated fungal strains for waste-to-food upcycling.</title>
        <authorList>
            <consortium name="Lawrence Berkeley National Laboratory"/>
            <person name="Rekdal V.M."/>
            <person name="Villalobos-Escobedo J.M."/>
            <person name="Rodriguez-Valeron N."/>
            <person name="Garcia M.O."/>
            <person name="Vasquez D.P."/>
            <person name="Damayanti I."/>
            <person name="Sorensen P.M."/>
            <person name="Baidoo E.E."/>
            <person name="De Carvalho A.C."/>
            <person name="Riley R."/>
            <person name="Lipzen A."/>
            <person name="He G."/>
            <person name="Yan M."/>
            <person name="Haridas S."/>
            <person name="Daum C."/>
            <person name="Yoshinaga Y."/>
            <person name="Ng V."/>
            <person name="Grigoriev I.V."/>
            <person name="Munk R."/>
            <person name="Nuraida L."/>
            <person name="Wijaya C.H."/>
            <person name="Morales P.-C."/>
            <person name="Keasling J.D."/>
        </authorList>
    </citation>
    <scope>NUCLEOTIDE SEQUENCE [LARGE SCALE GENOMIC DNA]</scope>
    <source>
        <strain evidence="10 11">FGSC 2613</strain>
    </source>
</reference>
<organism evidence="10 11">
    <name type="scientific">Neurospora intermedia</name>
    <dbReference type="NCBI Taxonomy" id="5142"/>
    <lineage>
        <taxon>Eukaryota</taxon>
        <taxon>Fungi</taxon>
        <taxon>Dikarya</taxon>
        <taxon>Ascomycota</taxon>
        <taxon>Pezizomycotina</taxon>
        <taxon>Sordariomycetes</taxon>
        <taxon>Sordariomycetidae</taxon>
        <taxon>Sordariales</taxon>
        <taxon>Sordariaceae</taxon>
        <taxon>Neurospora</taxon>
    </lineage>
</organism>
<dbReference type="Proteomes" id="UP001451303">
    <property type="component" value="Unassembled WGS sequence"/>
</dbReference>
<evidence type="ECO:0000256" key="7">
    <source>
        <dbReference type="ARBA" id="ARBA00031257"/>
    </source>
</evidence>
<dbReference type="Pfam" id="PF10018">
    <property type="entry name" value="Med4"/>
    <property type="match status" value="1"/>
</dbReference>
<evidence type="ECO:0000256" key="3">
    <source>
        <dbReference type="ARBA" id="ARBA00020629"/>
    </source>
</evidence>
<comment type="caution">
    <text evidence="10">The sequence shown here is derived from an EMBL/GenBank/DDBJ whole genome shotgun (WGS) entry which is preliminary data.</text>
</comment>
<evidence type="ECO:0000313" key="11">
    <source>
        <dbReference type="Proteomes" id="UP001451303"/>
    </source>
</evidence>
<gene>
    <name evidence="8" type="primary">MED4</name>
    <name evidence="10" type="ORF">QR685DRAFT_520043</name>
</gene>
<feature type="compositionally biased region" description="Low complexity" evidence="9">
    <location>
        <begin position="167"/>
        <end position="199"/>
    </location>
</feature>
<evidence type="ECO:0000256" key="6">
    <source>
        <dbReference type="ARBA" id="ARBA00023242"/>
    </source>
</evidence>
<keyword evidence="8" id="KW-0010">Activator</keyword>
<comment type="function">
    <text evidence="8">Component of the Mediator complex, a coactivator involved in the regulated transcription of nearly all RNA polymerase II-dependent genes. Mediator functions as a bridge to convey information from gene-specific regulatory proteins to the basal RNA polymerase II transcription machinery. Mediator is recruited to promoters by direct interactions with regulatory proteins and serves as a scaffold for the assembly of a functional preinitiation complex with RNA polymerase II and the general transcription factors.</text>
</comment>
<protein>
    <recommendedName>
        <fullName evidence="3 8">Mediator of RNA polymerase II transcription subunit 4</fullName>
    </recommendedName>
    <alternativeName>
        <fullName evidence="7 8">Mediator complex subunit 4</fullName>
    </alternativeName>
</protein>
<evidence type="ECO:0000256" key="2">
    <source>
        <dbReference type="ARBA" id="ARBA00009626"/>
    </source>
</evidence>
<keyword evidence="6 8" id="KW-0539">Nucleus</keyword>
<keyword evidence="4 8" id="KW-0805">Transcription regulation</keyword>
<proteinExistence type="inferred from homology"/>
<comment type="subcellular location">
    <subcellularLocation>
        <location evidence="1 8">Nucleus</location>
    </subcellularLocation>
</comment>
<name>A0ABR3DGF2_NEUIN</name>
<comment type="similarity">
    <text evidence="2 8">Belongs to the Mediator complex subunit 4 family.</text>
</comment>
<dbReference type="InterPro" id="IPR019258">
    <property type="entry name" value="Mediator_Med4"/>
</dbReference>
<dbReference type="EMBL" id="JAVLET010000003">
    <property type="protein sequence ID" value="KAL0471764.1"/>
    <property type="molecule type" value="Genomic_DNA"/>
</dbReference>
<evidence type="ECO:0000256" key="9">
    <source>
        <dbReference type="SAM" id="MobiDB-lite"/>
    </source>
</evidence>
<feature type="compositionally biased region" description="Basic and acidic residues" evidence="9">
    <location>
        <begin position="254"/>
        <end position="314"/>
    </location>
</feature>
<feature type="region of interest" description="Disordered" evidence="9">
    <location>
        <begin position="249"/>
        <end position="356"/>
    </location>
</feature>
<evidence type="ECO:0000256" key="4">
    <source>
        <dbReference type="ARBA" id="ARBA00023015"/>
    </source>
</evidence>